<dbReference type="Gene3D" id="6.10.250.1770">
    <property type="match status" value="1"/>
</dbReference>
<accession>A0A2B7ZLD6</accession>
<dbReference type="GO" id="GO:0003676">
    <property type="term" value="F:nucleic acid binding"/>
    <property type="evidence" value="ECO:0007669"/>
    <property type="project" value="InterPro"/>
</dbReference>
<feature type="domain" description="Ribosomal RNA-processing protein 7 C-terminal" evidence="2">
    <location>
        <begin position="194"/>
        <end position="308"/>
    </location>
</feature>
<dbReference type="CDD" id="cd12293">
    <property type="entry name" value="dRRM_Rrp7p"/>
    <property type="match status" value="1"/>
</dbReference>
<name>A0A2B7ZLD6_9EURO</name>
<dbReference type="EMBL" id="PDND01000049">
    <property type="protein sequence ID" value="PGH33993.1"/>
    <property type="molecule type" value="Genomic_DNA"/>
</dbReference>
<evidence type="ECO:0000313" key="4">
    <source>
        <dbReference type="EMBL" id="PGH33993.1"/>
    </source>
</evidence>
<dbReference type="Proteomes" id="UP000226031">
    <property type="component" value="Unassembled WGS sequence"/>
</dbReference>
<dbReference type="CDD" id="cd12950">
    <property type="entry name" value="RRP7_Rrp7p"/>
    <property type="match status" value="1"/>
</dbReference>
<dbReference type="GO" id="GO:0000028">
    <property type="term" value="P:ribosomal small subunit assembly"/>
    <property type="evidence" value="ECO:0007669"/>
    <property type="project" value="TreeGrafter"/>
</dbReference>
<comment type="caution">
    <text evidence="4">The sequence shown here is derived from an EMBL/GenBank/DDBJ whole genome shotgun (WGS) entry which is preliminary data.</text>
</comment>
<dbReference type="PANTHER" id="PTHR13191:SF0">
    <property type="entry name" value="RIBOSOMAL RNA-PROCESSING PROTEIN 7 HOMOLOG A-RELATED"/>
    <property type="match status" value="1"/>
</dbReference>
<gene>
    <name evidence="4" type="ORF">GX50_03140</name>
</gene>
<dbReference type="VEuPathDB" id="FungiDB:EMCG_08134"/>
<evidence type="ECO:0000259" key="3">
    <source>
        <dbReference type="Pfam" id="PF17799"/>
    </source>
</evidence>
<comment type="similarity">
    <text evidence="1">Belongs to the RRP7 family.</text>
</comment>
<dbReference type="GO" id="GO:0034456">
    <property type="term" value="C:UTP-C complex"/>
    <property type="evidence" value="ECO:0007669"/>
    <property type="project" value="TreeGrafter"/>
</dbReference>
<sequence>MVPKTLSPLSISGYSVLPIDLPPVPSFPNPATHYLYLHPHEPRVPDPDSSRSLFIVNVPVTTTETHLRHLFGAQLSSGRVERVEFHDTAAKKSTTIIATQTTTITNPKKRKRETTEELQLELDTAEFPRTWDRELHSSGAHAIVVFVDRLSMEASLKAAKKAAKTRTKIVWGQGIEEGRFPALGIQRYKSHNKLRYPARAELLRTVNDYMTIFGRFEEARLREATRGAEVPDEDGFVTVTRGPKINNVAREEEMRELMEKHKEKNKGLQDFYRFQMREKRKGRQTELLRKFEEDKRKVEEMRRRRGKVRLDSAGFREMMDDISCGIGQAGATPCFPGSENTRLYSMGSMSKTRPILAWDWPSNEEMQMLLYQFPALESSKATS</sequence>
<dbReference type="GO" id="GO:0006364">
    <property type="term" value="P:rRNA processing"/>
    <property type="evidence" value="ECO:0007669"/>
    <property type="project" value="TreeGrafter"/>
</dbReference>
<dbReference type="AlphaFoldDB" id="A0A2B7ZLD6"/>
<dbReference type="InterPro" id="IPR040446">
    <property type="entry name" value="RRP7"/>
</dbReference>
<evidence type="ECO:0000259" key="2">
    <source>
        <dbReference type="Pfam" id="PF12923"/>
    </source>
</evidence>
<dbReference type="InterPro" id="IPR024326">
    <property type="entry name" value="RRP7_C"/>
</dbReference>
<feature type="domain" description="Rrp7 RRM-like N-terminal" evidence="3">
    <location>
        <begin position="10"/>
        <end position="191"/>
    </location>
</feature>
<dbReference type="GO" id="GO:0032545">
    <property type="term" value="C:CURI complex"/>
    <property type="evidence" value="ECO:0007669"/>
    <property type="project" value="TreeGrafter"/>
</dbReference>
<protein>
    <submittedName>
        <fullName evidence="4">Ribosomal RNA-processing protein 7</fullName>
    </submittedName>
</protein>
<dbReference type="Pfam" id="PF12923">
    <property type="entry name" value="RRP7"/>
    <property type="match status" value="1"/>
</dbReference>
<keyword evidence="5" id="KW-1185">Reference proteome</keyword>
<evidence type="ECO:0000313" key="5">
    <source>
        <dbReference type="Proteomes" id="UP000226031"/>
    </source>
</evidence>
<dbReference type="PANTHER" id="PTHR13191">
    <property type="entry name" value="RIBOSOMAL RNA PROCESSING PROTEIN 7-RELATED"/>
    <property type="match status" value="1"/>
</dbReference>
<reference evidence="4 5" key="1">
    <citation type="submission" date="2017-10" db="EMBL/GenBank/DDBJ databases">
        <title>Comparative genomics in systemic dimorphic fungi from Ajellomycetaceae.</title>
        <authorList>
            <person name="Munoz J.F."/>
            <person name="Mcewen J.G."/>
            <person name="Clay O.K."/>
            <person name="Cuomo C.A."/>
        </authorList>
    </citation>
    <scope>NUCLEOTIDE SEQUENCE [LARGE SCALE GENOMIC DNA]</scope>
    <source>
        <strain evidence="4 5">UAMH4076</strain>
    </source>
</reference>
<dbReference type="STRING" id="73230.A0A2B7ZLD6"/>
<dbReference type="SUPFAM" id="SSF54928">
    <property type="entry name" value="RNA-binding domain, RBD"/>
    <property type="match status" value="1"/>
</dbReference>
<dbReference type="InterPro" id="IPR040447">
    <property type="entry name" value="RRM_Rrp7"/>
</dbReference>
<dbReference type="Pfam" id="PF17799">
    <property type="entry name" value="RRM_Rrp7"/>
    <property type="match status" value="1"/>
</dbReference>
<organism evidence="4 5">
    <name type="scientific">[Emmonsia] crescens</name>
    <dbReference type="NCBI Taxonomy" id="73230"/>
    <lineage>
        <taxon>Eukaryota</taxon>
        <taxon>Fungi</taxon>
        <taxon>Dikarya</taxon>
        <taxon>Ascomycota</taxon>
        <taxon>Pezizomycotina</taxon>
        <taxon>Eurotiomycetes</taxon>
        <taxon>Eurotiomycetidae</taxon>
        <taxon>Onygenales</taxon>
        <taxon>Ajellomycetaceae</taxon>
        <taxon>Emergomyces</taxon>
    </lineage>
</organism>
<proteinExistence type="inferred from homology"/>
<dbReference type="InterPro" id="IPR035979">
    <property type="entry name" value="RBD_domain_sf"/>
</dbReference>
<evidence type="ECO:0000256" key="1">
    <source>
        <dbReference type="ARBA" id="ARBA00006110"/>
    </source>
</evidence>